<evidence type="ECO:0000256" key="3">
    <source>
        <dbReference type="ARBA" id="ARBA00022553"/>
    </source>
</evidence>
<feature type="modified residue" description="4-aspartylphosphate" evidence="9">
    <location>
        <position position="593"/>
    </location>
</feature>
<dbReference type="InterPro" id="IPR003661">
    <property type="entry name" value="HisK_dim/P_dom"/>
</dbReference>
<dbReference type="RefSeq" id="WP_008057097.1">
    <property type="nucleotide sequence ID" value="NZ_FO818640.1"/>
</dbReference>
<keyword evidence="3 9" id="KW-0597">Phosphoprotein</keyword>
<evidence type="ECO:0000256" key="10">
    <source>
        <dbReference type="SAM" id="Coils"/>
    </source>
</evidence>
<accession>A0A9P1KB67</accession>
<evidence type="ECO:0000256" key="7">
    <source>
        <dbReference type="ARBA" id="ARBA00022840"/>
    </source>
</evidence>
<dbReference type="Gene3D" id="3.30.565.10">
    <property type="entry name" value="Histidine kinase-like ATPase, C-terminal domain"/>
    <property type="match status" value="1"/>
</dbReference>
<comment type="catalytic activity">
    <reaction evidence="1">
        <text>ATP + protein L-histidine = ADP + protein N-phospho-L-histidine.</text>
        <dbReference type="EC" id="2.7.13.3"/>
    </reaction>
</comment>
<sequence length="665" mass="74940">MLDHNIHLSHSHALLKWLNNFAEQGIFTTNNKLEFLSWNHWLEIHSGRSAQDLIGCHLFSLYPDMKERGIHRFYEQALQGQVAFLSQRLHSYLINIPANIGSHSLSPMQQSVRIAPLIEAGEICGTITVIADVTERVIRETELQQKITKLEQTEARLSSIQIQLEHLLASSPAIIYTCYPTDDYPPKFISDNLITQLGYQPSEWINTPNFWSDRIHPDDRPKIHHRCSQILKLNHLTTEYRFRHKNGSYRWLRDEMKLVCDASGHIEEIVGVLSDITETKRLEIQLLRAQRLESIGTLASGIAHDLNNILTPILASVQMFQLGLDQEKQNKMLKLIENNTKRGAHLIKQVLSFAKGFEGKLEIFQVRHLISEVADIARETFPKSINVSTNVSKELWTVYGDPTQLHQILMNLCVNARDAMPGGGNLSLSASNVILNQKEARLNLDAREGCYVMITVSDTGTGITQEVLDRIFEPFFTTKEFAKGSGLGLSTVLGIVKGHNGFIDVDTQMGCGTTFRVYIPASEDTETTVYEHLELITGQGQLILVVDDEEPIREITKASLESFQYQVLVASNGVEAIKIYRQYLEQIDCVVIDIMMPVMAGKTTIRELKSLNPQIKIVGISGYFSVDIAKDIAELGVDIFLAKPFTTQELLEVLQKCLNSSPPKP</sequence>
<dbReference type="SUPFAM" id="SSF55785">
    <property type="entry name" value="PYP-like sensor domain (PAS domain)"/>
    <property type="match status" value="2"/>
</dbReference>
<organism evidence="15 16">
    <name type="scientific">Limnospira indica PCC 8005</name>
    <dbReference type="NCBI Taxonomy" id="376219"/>
    <lineage>
        <taxon>Bacteria</taxon>
        <taxon>Bacillati</taxon>
        <taxon>Cyanobacteriota</taxon>
        <taxon>Cyanophyceae</taxon>
        <taxon>Oscillatoriophycideae</taxon>
        <taxon>Oscillatoriales</taxon>
        <taxon>Sirenicapillariaceae</taxon>
        <taxon>Limnospira</taxon>
    </lineage>
</organism>
<dbReference type="InterPro" id="IPR013656">
    <property type="entry name" value="PAS_4"/>
</dbReference>
<dbReference type="PROSITE" id="PS50113">
    <property type="entry name" value="PAC"/>
    <property type="match status" value="1"/>
</dbReference>
<keyword evidence="7" id="KW-0067">ATP-binding</keyword>
<gene>
    <name evidence="15" type="ORF">ARTHRO_10797</name>
</gene>
<dbReference type="PRINTS" id="PR00344">
    <property type="entry name" value="BCTRLSENSOR"/>
</dbReference>
<evidence type="ECO:0000256" key="5">
    <source>
        <dbReference type="ARBA" id="ARBA00022741"/>
    </source>
</evidence>
<dbReference type="GO" id="GO:0005524">
    <property type="term" value="F:ATP binding"/>
    <property type="evidence" value="ECO:0007669"/>
    <property type="project" value="UniProtKB-KW"/>
</dbReference>
<feature type="domain" description="PAS" evidence="13">
    <location>
        <begin position="188"/>
        <end position="234"/>
    </location>
</feature>
<feature type="domain" description="Response regulatory" evidence="12">
    <location>
        <begin position="542"/>
        <end position="658"/>
    </location>
</feature>
<feature type="coiled-coil region" evidence="10">
    <location>
        <begin position="143"/>
        <end position="170"/>
    </location>
</feature>
<evidence type="ECO:0000259" key="14">
    <source>
        <dbReference type="PROSITE" id="PS50113"/>
    </source>
</evidence>
<protein>
    <recommendedName>
        <fullName evidence="2">histidine kinase</fullName>
        <ecNumber evidence="2">2.7.13.3</ecNumber>
    </recommendedName>
</protein>
<proteinExistence type="predicted"/>
<dbReference type="InterPro" id="IPR003594">
    <property type="entry name" value="HATPase_dom"/>
</dbReference>
<dbReference type="InterPro" id="IPR004358">
    <property type="entry name" value="Sig_transdc_His_kin-like_C"/>
</dbReference>
<dbReference type="AlphaFoldDB" id="A0A9P1KB67"/>
<evidence type="ECO:0000259" key="12">
    <source>
        <dbReference type="PROSITE" id="PS50110"/>
    </source>
</evidence>
<dbReference type="PANTHER" id="PTHR43065">
    <property type="entry name" value="SENSOR HISTIDINE KINASE"/>
    <property type="match status" value="1"/>
</dbReference>
<dbReference type="PROSITE" id="PS50109">
    <property type="entry name" value="HIS_KIN"/>
    <property type="match status" value="1"/>
</dbReference>
<dbReference type="GO" id="GO:0000155">
    <property type="term" value="F:phosphorelay sensor kinase activity"/>
    <property type="evidence" value="ECO:0007669"/>
    <property type="project" value="InterPro"/>
</dbReference>
<keyword evidence="4 15" id="KW-0808">Transferase</keyword>
<evidence type="ECO:0000313" key="15">
    <source>
        <dbReference type="EMBL" id="CDM93124.1"/>
    </source>
</evidence>
<evidence type="ECO:0000256" key="4">
    <source>
        <dbReference type="ARBA" id="ARBA00022679"/>
    </source>
</evidence>
<dbReference type="CDD" id="cd00130">
    <property type="entry name" value="PAS"/>
    <property type="match status" value="1"/>
</dbReference>
<keyword evidence="6 15" id="KW-0418">Kinase</keyword>
<keyword evidence="5" id="KW-0547">Nucleotide-binding</keyword>
<evidence type="ECO:0000259" key="13">
    <source>
        <dbReference type="PROSITE" id="PS50112"/>
    </source>
</evidence>
<keyword evidence="16" id="KW-1185">Reference proteome</keyword>
<dbReference type="SUPFAM" id="SSF47384">
    <property type="entry name" value="Homodimeric domain of signal transducing histidine kinase"/>
    <property type="match status" value="1"/>
</dbReference>
<dbReference type="EC" id="2.7.13.3" evidence="2"/>
<dbReference type="SUPFAM" id="SSF55874">
    <property type="entry name" value="ATPase domain of HSP90 chaperone/DNA topoisomerase II/histidine kinase"/>
    <property type="match status" value="1"/>
</dbReference>
<evidence type="ECO:0000256" key="2">
    <source>
        <dbReference type="ARBA" id="ARBA00012438"/>
    </source>
</evidence>
<dbReference type="SMART" id="SM00086">
    <property type="entry name" value="PAC"/>
    <property type="match status" value="1"/>
</dbReference>
<dbReference type="Pfam" id="PF08447">
    <property type="entry name" value="PAS_3"/>
    <property type="match status" value="1"/>
</dbReference>
<dbReference type="NCBIfam" id="TIGR00229">
    <property type="entry name" value="sensory_box"/>
    <property type="match status" value="1"/>
</dbReference>
<dbReference type="InterPro" id="IPR000014">
    <property type="entry name" value="PAS"/>
</dbReference>
<dbReference type="Pfam" id="PF00512">
    <property type="entry name" value="HisKA"/>
    <property type="match status" value="1"/>
</dbReference>
<dbReference type="Pfam" id="PF00072">
    <property type="entry name" value="Response_reg"/>
    <property type="match status" value="1"/>
</dbReference>
<evidence type="ECO:0000259" key="11">
    <source>
        <dbReference type="PROSITE" id="PS50109"/>
    </source>
</evidence>
<keyword evidence="10" id="KW-0175">Coiled coil</keyword>
<dbReference type="SUPFAM" id="SSF52172">
    <property type="entry name" value="CheY-like"/>
    <property type="match status" value="1"/>
</dbReference>
<dbReference type="Gene3D" id="3.30.450.20">
    <property type="entry name" value="PAS domain"/>
    <property type="match status" value="2"/>
</dbReference>
<evidence type="ECO:0000256" key="1">
    <source>
        <dbReference type="ARBA" id="ARBA00000085"/>
    </source>
</evidence>
<dbReference type="Gene3D" id="3.40.50.2300">
    <property type="match status" value="1"/>
</dbReference>
<name>A0A9P1KB67_9CYAN</name>
<dbReference type="CDD" id="cd00156">
    <property type="entry name" value="REC"/>
    <property type="match status" value="1"/>
</dbReference>
<dbReference type="EMBL" id="FO818640">
    <property type="protein sequence ID" value="CDM93124.1"/>
    <property type="molecule type" value="Genomic_DNA"/>
</dbReference>
<feature type="domain" description="PAC" evidence="14">
    <location>
        <begin position="236"/>
        <end position="288"/>
    </location>
</feature>
<evidence type="ECO:0000256" key="9">
    <source>
        <dbReference type="PROSITE-ProRule" id="PRU00169"/>
    </source>
</evidence>
<dbReference type="InterPro" id="IPR001789">
    <property type="entry name" value="Sig_transdc_resp-reg_receiver"/>
</dbReference>
<dbReference type="InterPro" id="IPR036097">
    <property type="entry name" value="HisK_dim/P_sf"/>
</dbReference>
<dbReference type="CDD" id="cd00082">
    <property type="entry name" value="HisKA"/>
    <property type="match status" value="1"/>
</dbReference>
<evidence type="ECO:0000256" key="6">
    <source>
        <dbReference type="ARBA" id="ARBA00022777"/>
    </source>
</evidence>
<dbReference type="InterPro" id="IPR013655">
    <property type="entry name" value="PAS_fold_3"/>
</dbReference>
<dbReference type="Gene3D" id="1.10.287.130">
    <property type="match status" value="1"/>
</dbReference>
<evidence type="ECO:0000256" key="8">
    <source>
        <dbReference type="ARBA" id="ARBA00023012"/>
    </source>
</evidence>
<dbReference type="InterPro" id="IPR036890">
    <property type="entry name" value="HATPase_C_sf"/>
</dbReference>
<dbReference type="SMART" id="SM00091">
    <property type="entry name" value="PAS"/>
    <property type="match status" value="2"/>
</dbReference>
<reference evidence="15 16" key="1">
    <citation type="submission" date="2014-02" db="EMBL/GenBank/DDBJ databases">
        <authorList>
            <person name="Genoscope - CEA"/>
        </authorList>
    </citation>
    <scope>NUCLEOTIDE SEQUENCE [LARGE SCALE GENOMIC DNA]</scope>
    <source>
        <strain evidence="15 16">PCC 8005</strain>
    </source>
</reference>
<dbReference type="InterPro" id="IPR000700">
    <property type="entry name" value="PAS-assoc_C"/>
</dbReference>
<dbReference type="InterPro" id="IPR011006">
    <property type="entry name" value="CheY-like_superfamily"/>
</dbReference>
<dbReference type="Proteomes" id="UP000032946">
    <property type="component" value="Chromosome"/>
</dbReference>
<dbReference type="SMART" id="SM00448">
    <property type="entry name" value="REC"/>
    <property type="match status" value="1"/>
</dbReference>
<dbReference type="PROSITE" id="PS50112">
    <property type="entry name" value="PAS"/>
    <property type="match status" value="1"/>
</dbReference>
<dbReference type="SMART" id="SM00387">
    <property type="entry name" value="HATPase_c"/>
    <property type="match status" value="1"/>
</dbReference>
<dbReference type="Pfam" id="PF02518">
    <property type="entry name" value="HATPase_c"/>
    <property type="match status" value="1"/>
</dbReference>
<feature type="domain" description="Histidine kinase" evidence="11">
    <location>
        <begin position="301"/>
        <end position="523"/>
    </location>
</feature>
<dbReference type="Pfam" id="PF08448">
    <property type="entry name" value="PAS_4"/>
    <property type="match status" value="1"/>
</dbReference>
<dbReference type="SMART" id="SM00388">
    <property type="entry name" value="HisKA"/>
    <property type="match status" value="1"/>
</dbReference>
<dbReference type="InterPro" id="IPR001610">
    <property type="entry name" value="PAC"/>
</dbReference>
<dbReference type="InterPro" id="IPR005467">
    <property type="entry name" value="His_kinase_dom"/>
</dbReference>
<dbReference type="PROSITE" id="PS50110">
    <property type="entry name" value="RESPONSE_REGULATORY"/>
    <property type="match status" value="1"/>
</dbReference>
<keyword evidence="8" id="KW-0902">Two-component regulatory system</keyword>
<dbReference type="PANTHER" id="PTHR43065:SF46">
    <property type="entry name" value="C4-DICARBOXYLATE TRANSPORT SENSOR PROTEIN DCTB"/>
    <property type="match status" value="1"/>
</dbReference>
<dbReference type="InterPro" id="IPR035965">
    <property type="entry name" value="PAS-like_dom_sf"/>
</dbReference>
<evidence type="ECO:0000313" key="16">
    <source>
        <dbReference type="Proteomes" id="UP000032946"/>
    </source>
</evidence>